<proteinExistence type="predicted"/>
<feature type="transmembrane region" description="Helical" evidence="2">
    <location>
        <begin position="167"/>
        <end position="186"/>
    </location>
</feature>
<evidence type="ECO:0000313" key="5">
    <source>
        <dbReference type="Proteomes" id="UP000316562"/>
    </source>
</evidence>
<feature type="transmembrane region" description="Helical" evidence="2">
    <location>
        <begin position="207"/>
        <end position="227"/>
    </location>
</feature>
<feature type="transmembrane region" description="Helical" evidence="2">
    <location>
        <begin position="296"/>
        <end position="315"/>
    </location>
</feature>
<feature type="transmembrane region" description="Helical" evidence="2">
    <location>
        <begin position="327"/>
        <end position="348"/>
    </location>
</feature>
<evidence type="ECO:0000256" key="2">
    <source>
        <dbReference type="SAM" id="Phobius"/>
    </source>
</evidence>
<feature type="chain" id="PRO_5021901058" description="Type IV secretion system protein" evidence="3">
    <location>
        <begin position="25"/>
        <end position="445"/>
    </location>
</feature>
<dbReference type="Proteomes" id="UP000316562">
    <property type="component" value="Unassembled WGS sequence"/>
</dbReference>
<evidence type="ECO:0000256" key="1">
    <source>
        <dbReference type="SAM" id="MobiDB-lite"/>
    </source>
</evidence>
<name>A0A519BH71_ACIG2</name>
<feature type="signal peptide" evidence="3">
    <location>
        <begin position="1"/>
        <end position="24"/>
    </location>
</feature>
<organism evidence="4 5">
    <name type="scientific">Acididesulfobacter guangdongensis</name>
    <dbReference type="NCBI Taxonomy" id="2597225"/>
    <lineage>
        <taxon>Bacteria</taxon>
        <taxon>Deltaproteobacteria</taxon>
        <taxon>Candidatus Acidulodesulfobacterales</taxon>
        <taxon>Candidatus Acididesulfobacter</taxon>
    </lineage>
</organism>
<keyword evidence="3" id="KW-0732">Signal</keyword>
<evidence type="ECO:0000256" key="3">
    <source>
        <dbReference type="SAM" id="SignalP"/>
    </source>
</evidence>
<keyword evidence="2" id="KW-0472">Membrane</keyword>
<feature type="compositionally biased region" description="Basic and acidic residues" evidence="1">
    <location>
        <begin position="406"/>
        <end position="415"/>
    </location>
</feature>
<keyword evidence="2" id="KW-1133">Transmembrane helix</keyword>
<dbReference type="AlphaFoldDB" id="A0A519BH71"/>
<comment type="caution">
    <text evidence="4">The sequence shown here is derived from an EMBL/GenBank/DDBJ whole genome shotgun (WGS) entry which is preliminary data.</text>
</comment>
<dbReference type="EMBL" id="SGBC01000002">
    <property type="protein sequence ID" value="RZD16616.1"/>
    <property type="molecule type" value="Genomic_DNA"/>
</dbReference>
<protein>
    <recommendedName>
        <fullName evidence="6">Type IV secretion system protein</fullName>
    </recommendedName>
</protein>
<reference evidence="4 5" key="1">
    <citation type="journal article" date="2019" name="ISME J.">
        <title>Insights into ecological role of a new deltaproteobacterial order Candidatus Acidulodesulfobacterales by metagenomics and metatranscriptomics.</title>
        <authorList>
            <person name="Tan S."/>
            <person name="Liu J."/>
            <person name="Fang Y."/>
            <person name="Hedlund B.P."/>
            <person name="Lian Z.H."/>
            <person name="Huang L.Y."/>
            <person name="Li J.T."/>
            <person name="Huang L.N."/>
            <person name="Li W.J."/>
            <person name="Jiang H.C."/>
            <person name="Dong H.L."/>
            <person name="Shu W.S."/>
        </authorList>
    </citation>
    <scope>NUCLEOTIDE SEQUENCE [LARGE SCALE GENOMIC DNA]</scope>
    <source>
        <strain evidence="4">AP2</strain>
    </source>
</reference>
<feature type="region of interest" description="Disordered" evidence="1">
    <location>
        <begin position="367"/>
        <end position="445"/>
    </location>
</feature>
<feature type="compositionally biased region" description="Polar residues" evidence="1">
    <location>
        <begin position="372"/>
        <end position="383"/>
    </location>
</feature>
<feature type="transmembrane region" description="Helical" evidence="2">
    <location>
        <begin position="233"/>
        <end position="253"/>
    </location>
</feature>
<feature type="transmembrane region" description="Helical" evidence="2">
    <location>
        <begin position="98"/>
        <end position="116"/>
    </location>
</feature>
<sequence length="445" mass="47845">MKKLILFLLLFVSLVLIFAGKAYAGVCPAGQVDTSYGGCVPATTAKAVPDANGSVGSFSSWLKKTVKNPNGISTVPADIWGTTGLAGTAELAPFMEKLGYAILIFSFIYNLYMNLYRYSVGLESQAKPYFHLFFSFILSASFIYAWSYNSGGSGNIFYEYLSVVNNVYNSIVNGIMGASVIVGLLHNIHHTTTVITNEVHNTKTGGWSWNPLSWASAAVGAVVGYLIKSIGELIITIALSLLYFLYLIIIYLVYLVQLFFLGTLYAVFPIILGVNLGDYASNMKVLQNWTKWFVEVSFWGIFISLEFTIFAYIVGNHFADSNSIISPLTAVLLLIIMTFLPLAGPILIHKIFGLHAASSHANLQNHIKGLTGRNNSSDSNSGKSQEKAKMAAKAMATGGASVPADMTKEGLKKGVQEASNTIKEQGGTSGGGIAPGAPTKRNAQA</sequence>
<evidence type="ECO:0008006" key="6">
    <source>
        <dbReference type="Google" id="ProtNLM"/>
    </source>
</evidence>
<feature type="transmembrane region" description="Helical" evidence="2">
    <location>
        <begin position="258"/>
        <end position="276"/>
    </location>
</feature>
<keyword evidence="2" id="KW-0812">Transmembrane</keyword>
<gene>
    <name evidence="4" type="ORF">EVJ46_06305</name>
</gene>
<accession>A0A519BH71</accession>
<evidence type="ECO:0000313" key="4">
    <source>
        <dbReference type="EMBL" id="RZD16616.1"/>
    </source>
</evidence>
<feature type="transmembrane region" description="Helical" evidence="2">
    <location>
        <begin position="128"/>
        <end position="147"/>
    </location>
</feature>